<accession>A0ABN1IWJ5</accession>
<keyword evidence="1" id="KW-0547">Nucleotide-binding</keyword>
<comment type="caution">
    <text evidence="11">The sequence shown here is derived from an EMBL/GenBank/DDBJ whole genome shotgun (WGS) entry which is preliminary data.</text>
</comment>
<dbReference type="Pfam" id="PF00158">
    <property type="entry name" value="Sigma54_activat"/>
    <property type="match status" value="1"/>
</dbReference>
<dbReference type="SUPFAM" id="SSF46689">
    <property type="entry name" value="Homeodomain-like"/>
    <property type="match status" value="1"/>
</dbReference>
<dbReference type="PANTHER" id="PTHR32071">
    <property type="entry name" value="TRANSCRIPTIONAL REGULATORY PROTEIN"/>
    <property type="match status" value="1"/>
</dbReference>
<dbReference type="PROSITE" id="PS50045">
    <property type="entry name" value="SIGMA54_INTERACT_4"/>
    <property type="match status" value="1"/>
</dbReference>
<dbReference type="SUPFAM" id="SSF52540">
    <property type="entry name" value="P-loop containing nucleoside triphosphate hydrolases"/>
    <property type="match status" value="1"/>
</dbReference>
<proteinExistence type="predicted"/>
<dbReference type="InterPro" id="IPR009057">
    <property type="entry name" value="Homeodomain-like_sf"/>
</dbReference>
<dbReference type="InterPro" id="IPR058031">
    <property type="entry name" value="AAA_lid_NorR"/>
</dbReference>
<dbReference type="Pfam" id="PF18024">
    <property type="entry name" value="HTH_50"/>
    <property type="match status" value="1"/>
</dbReference>
<dbReference type="InterPro" id="IPR003593">
    <property type="entry name" value="AAA+_ATPase"/>
</dbReference>
<evidence type="ECO:0000259" key="10">
    <source>
        <dbReference type="PROSITE" id="PS50113"/>
    </source>
</evidence>
<dbReference type="InterPro" id="IPR035965">
    <property type="entry name" value="PAS-like_dom_sf"/>
</dbReference>
<dbReference type="InterPro" id="IPR030828">
    <property type="entry name" value="HTH_TyrR"/>
</dbReference>
<evidence type="ECO:0000259" key="8">
    <source>
        <dbReference type="PROSITE" id="PS50045"/>
    </source>
</evidence>
<feature type="domain" description="PAS" evidence="9">
    <location>
        <begin position="30"/>
        <end position="81"/>
    </location>
</feature>
<dbReference type="InterPro" id="IPR002078">
    <property type="entry name" value="Sigma_54_int"/>
</dbReference>
<dbReference type="SMART" id="SM00382">
    <property type="entry name" value="AAA"/>
    <property type="match status" value="1"/>
</dbReference>
<keyword evidence="5" id="KW-0238">DNA-binding</keyword>
<dbReference type="Pfam" id="PF25601">
    <property type="entry name" value="AAA_lid_14"/>
    <property type="match status" value="1"/>
</dbReference>
<reference evidence="11 12" key="1">
    <citation type="journal article" date="2019" name="Int. J. Syst. Evol. Microbiol.">
        <title>The Global Catalogue of Microorganisms (GCM) 10K type strain sequencing project: providing services to taxonomists for standard genome sequencing and annotation.</title>
        <authorList>
            <consortium name="The Broad Institute Genomics Platform"/>
            <consortium name="The Broad Institute Genome Sequencing Center for Infectious Disease"/>
            <person name="Wu L."/>
            <person name="Ma J."/>
        </authorList>
    </citation>
    <scope>NUCLEOTIDE SEQUENCE [LARGE SCALE GENOMIC DNA]</scope>
    <source>
        <strain evidence="11 12">JCM 1405</strain>
    </source>
</reference>
<keyword evidence="6" id="KW-0804">Transcription</keyword>
<dbReference type="Gene3D" id="3.40.50.300">
    <property type="entry name" value="P-loop containing nucleotide triphosphate hydrolases"/>
    <property type="match status" value="1"/>
</dbReference>
<evidence type="ECO:0000256" key="4">
    <source>
        <dbReference type="ARBA" id="ARBA00023015"/>
    </source>
</evidence>
<dbReference type="SUPFAM" id="SSF55785">
    <property type="entry name" value="PYP-like sensor domain (PAS domain)"/>
    <property type="match status" value="1"/>
</dbReference>
<evidence type="ECO:0000256" key="3">
    <source>
        <dbReference type="ARBA" id="ARBA00022840"/>
    </source>
</evidence>
<dbReference type="PROSITE" id="PS00688">
    <property type="entry name" value="SIGMA54_INTERACT_3"/>
    <property type="match status" value="1"/>
</dbReference>
<evidence type="ECO:0000256" key="1">
    <source>
        <dbReference type="ARBA" id="ARBA00022741"/>
    </source>
</evidence>
<feature type="domain" description="Sigma-54 factor interaction" evidence="8">
    <location>
        <begin position="174"/>
        <end position="403"/>
    </location>
</feature>
<dbReference type="CDD" id="cd00009">
    <property type="entry name" value="AAA"/>
    <property type="match status" value="1"/>
</dbReference>
<dbReference type="EMBL" id="BAAACF010000001">
    <property type="protein sequence ID" value="GAA0722692.1"/>
    <property type="molecule type" value="Genomic_DNA"/>
</dbReference>
<dbReference type="PROSITE" id="PS50113">
    <property type="entry name" value="PAC"/>
    <property type="match status" value="1"/>
</dbReference>
<dbReference type="InterPro" id="IPR025944">
    <property type="entry name" value="Sigma_54_int_dom_CS"/>
</dbReference>
<dbReference type="InterPro" id="IPR000014">
    <property type="entry name" value="PAS"/>
</dbReference>
<evidence type="ECO:0000256" key="5">
    <source>
        <dbReference type="ARBA" id="ARBA00023125"/>
    </source>
</evidence>
<dbReference type="Pfam" id="PF13426">
    <property type="entry name" value="PAS_9"/>
    <property type="match status" value="1"/>
</dbReference>
<evidence type="ECO:0000313" key="12">
    <source>
        <dbReference type="Proteomes" id="UP001500339"/>
    </source>
</evidence>
<dbReference type="Gene3D" id="1.10.8.60">
    <property type="match status" value="1"/>
</dbReference>
<dbReference type="SMART" id="SM00091">
    <property type="entry name" value="PAS"/>
    <property type="match status" value="1"/>
</dbReference>
<evidence type="ECO:0000256" key="6">
    <source>
        <dbReference type="ARBA" id="ARBA00023163"/>
    </source>
</evidence>
<dbReference type="InterPro" id="IPR027417">
    <property type="entry name" value="P-loop_NTPase"/>
</dbReference>
<dbReference type="Gene3D" id="1.10.10.60">
    <property type="entry name" value="Homeodomain-like"/>
    <property type="match status" value="1"/>
</dbReference>
<keyword evidence="2" id="KW-0058">Aromatic hydrocarbons catabolism</keyword>
<dbReference type="Gene3D" id="3.30.450.20">
    <property type="entry name" value="PAS domain"/>
    <property type="match status" value="1"/>
</dbReference>
<evidence type="ECO:0000259" key="9">
    <source>
        <dbReference type="PROSITE" id="PS50112"/>
    </source>
</evidence>
<evidence type="ECO:0000313" key="11">
    <source>
        <dbReference type="EMBL" id="GAA0722692.1"/>
    </source>
</evidence>
<dbReference type="PROSITE" id="PS50112">
    <property type="entry name" value="PAS"/>
    <property type="match status" value="1"/>
</dbReference>
<dbReference type="PROSITE" id="PS00676">
    <property type="entry name" value="SIGMA54_INTERACT_2"/>
    <property type="match status" value="1"/>
</dbReference>
<evidence type="ECO:0000256" key="2">
    <source>
        <dbReference type="ARBA" id="ARBA00022797"/>
    </source>
</evidence>
<dbReference type="CDD" id="cd00130">
    <property type="entry name" value="PAS"/>
    <property type="match status" value="1"/>
</dbReference>
<dbReference type="PROSITE" id="PS00675">
    <property type="entry name" value="SIGMA54_INTERACT_1"/>
    <property type="match status" value="1"/>
</dbReference>
<dbReference type="NCBIfam" id="TIGR00229">
    <property type="entry name" value="sensory_box"/>
    <property type="match status" value="1"/>
</dbReference>
<sequence>MVGKKEVLKDNPTHYNLDKMIVELEKTKLLCRELDAVIECSYDGIYIADGEANTLRINKSYEKITGLKREDMIGRNMRDLVKEGFISQSGTLFVIKEKKPTTLEQTFKTGKKAMISSNPIFNKNGEIIMVVTNVRDVTQLYELKEQLAKNEELAKKYYSEIQSIKNQLLNCSDTIAEDKNMLNTLRMAQKLANVDTTVLLLGETGVGKEVVAKYIHKNSKRNNKHFIKINCGSIPENLMESELFGYEKGAFTGANKDGKIGLFEVADGGTIFLDEVGELPLDMQVKLLRVLQENEIERIGGLTPIKINVRILAATNRNLEDMVSKKLFREDLYYRLNVVPIVIPPLRERKKDIVPLVEHFLQVLNKKYNLNKIFTSVAIETLLNYHWPGNVRELKNVVERVVIMSNNDTILKSDLPIGKETVLLESELDYIDEEINLKELVEKYELKFINKAYEKYGNVREAADYLRIDPSTFVRKRKRYTDKYLLQK</sequence>
<dbReference type="InterPro" id="IPR000700">
    <property type="entry name" value="PAS-assoc_C"/>
</dbReference>
<name>A0ABN1IWJ5_9CLOT</name>
<organism evidence="11 12">
    <name type="scientific">Clostridium malenominatum</name>
    <dbReference type="NCBI Taxonomy" id="1539"/>
    <lineage>
        <taxon>Bacteria</taxon>
        <taxon>Bacillati</taxon>
        <taxon>Bacillota</taxon>
        <taxon>Clostridia</taxon>
        <taxon>Eubacteriales</taxon>
        <taxon>Clostridiaceae</taxon>
        <taxon>Clostridium</taxon>
    </lineage>
</organism>
<feature type="domain" description="PAC" evidence="10">
    <location>
        <begin position="97"/>
        <end position="149"/>
    </location>
</feature>
<keyword evidence="4" id="KW-0805">Transcription regulation</keyword>
<keyword evidence="12" id="KW-1185">Reference proteome</keyword>
<keyword evidence="3" id="KW-0067">ATP-binding</keyword>
<dbReference type="Proteomes" id="UP001500339">
    <property type="component" value="Unassembled WGS sequence"/>
</dbReference>
<evidence type="ECO:0000256" key="7">
    <source>
        <dbReference type="ARBA" id="ARBA00029500"/>
    </source>
</evidence>
<gene>
    <name evidence="11" type="ORF">GCM10008905_14480</name>
</gene>
<protein>
    <recommendedName>
        <fullName evidence="7">HTH-type transcriptional regulatory protein TyrR</fullName>
    </recommendedName>
</protein>
<dbReference type="InterPro" id="IPR025943">
    <property type="entry name" value="Sigma_54_int_dom_ATP-bd_2"/>
</dbReference>
<dbReference type="InterPro" id="IPR025662">
    <property type="entry name" value="Sigma_54_int_dom_ATP-bd_1"/>
</dbReference>